<organism evidence="1 2">
    <name type="scientific">Steccherinum ochraceum</name>
    <dbReference type="NCBI Taxonomy" id="92696"/>
    <lineage>
        <taxon>Eukaryota</taxon>
        <taxon>Fungi</taxon>
        <taxon>Dikarya</taxon>
        <taxon>Basidiomycota</taxon>
        <taxon>Agaricomycotina</taxon>
        <taxon>Agaricomycetes</taxon>
        <taxon>Polyporales</taxon>
        <taxon>Steccherinaceae</taxon>
        <taxon>Steccherinum</taxon>
    </lineage>
</organism>
<dbReference type="EMBL" id="RWJN01000590">
    <property type="protein sequence ID" value="TCD60486.1"/>
    <property type="molecule type" value="Genomic_DNA"/>
</dbReference>
<dbReference type="AlphaFoldDB" id="A0A4R0R399"/>
<comment type="caution">
    <text evidence="1">The sequence shown here is derived from an EMBL/GenBank/DDBJ whole genome shotgun (WGS) entry which is preliminary data.</text>
</comment>
<proteinExistence type="predicted"/>
<name>A0A4R0R399_9APHY</name>
<evidence type="ECO:0000313" key="1">
    <source>
        <dbReference type="EMBL" id="TCD60486.1"/>
    </source>
</evidence>
<protein>
    <submittedName>
        <fullName evidence="1">Uncharacterized protein</fullName>
    </submittedName>
</protein>
<sequence length="267" mass="30642">MGHWLDQYRVERASVDVEFLAAGIARYLQVIAEDAEALSQDPHRRDKLFAEIRSQPGVRTSPYASQSVKPGEDPDLYLVPANAAIDSLTPPSSFEDRVKRMHIAFPAMMVYNEYKLKFALVDHPDLRHKVDIRRQQIMDEWRRDVLGVPSTTCSWHAQKPNTRPPTPTLALNCPDSRHSSKRLSEDESEDFLKNPQTMIGKQFFYESPSEGSKDSGVWVLLSYQVRMAEDRSVVYEYKLFHQAYGTRAITFGREDVANLLKYSSMHC</sequence>
<gene>
    <name evidence="1" type="ORF">EIP91_010018</name>
</gene>
<reference evidence="1 2" key="1">
    <citation type="submission" date="2018-11" db="EMBL/GenBank/DDBJ databases">
        <title>Genome assembly of Steccherinum ochraceum LE-BIN_3174, the white-rot fungus of the Steccherinaceae family (The Residual Polyporoid clade, Polyporales, Basidiomycota).</title>
        <authorList>
            <person name="Fedorova T.V."/>
            <person name="Glazunova O.A."/>
            <person name="Landesman E.O."/>
            <person name="Moiseenko K.V."/>
            <person name="Psurtseva N.V."/>
            <person name="Savinova O.S."/>
            <person name="Shakhova N.V."/>
            <person name="Tyazhelova T.V."/>
            <person name="Vasina D.V."/>
        </authorList>
    </citation>
    <scope>NUCLEOTIDE SEQUENCE [LARGE SCALE GENOMIC DNA]</scope>
    <source>
        <strain evidence="1 2">LE-BIN_3174</strain>
    </source>
</reference>
<dbReference type="Proteomes" id="UP000292702">
    <property type="component" value="Unassembled WGS sequence"/>
</dbReference>
<dbReference type="OrthoDB" id="2737768at2759"/>
<evidence type="ECO:0000313" key="2">
    <source>
        <dbReference type="Proteomes" id="UP000292702"/>
    </source>
</evidence>
<keyword evidence="2" id="KW-1185">Reference proteome</keyword>
<accession>A0A4R0R399</accession>